<dbReference type="GO" id="GO:0016787">
    <property type="term" value="F:hydrolase activity"/>
    <property type="evidence" value="ECO:0007669"/>
    <property type="project" value="InterPro"/>
</dbReference>
<organism evidence="2">
    <name type="scientific">mine drainage metagenome</name>
    <dbReference type="NCBI Taxonomy" id="410659"/>
    <lineage>
        <taxon>unclassified sequences</taxon>
        <taxon>metagenomes</taxon>
        <taxon>ecological metagenomes</taxon>
    </lineage>
</organism>
<name>T0ZR09_9ZZZZ</name>
<dbReference type="Pfam" id="PF01738">
    <property type="entry name" value="DLH"/>
    <property type="match status" value="1"/>
</dbReference>
<evidence type="ECO:0000259" key="1">
    <source>
        <dbReference type="Pfam" id="PF01738"/>
    </source>
</evidence>
<reference evidence="2" key="1">
    <citation type="submission" date="2013-08" db="EMBL/GenBank/DDBJ databases">
        <authorList>
            <person name="Mendez C."/>
            <person name="Richter M."/>
            <person name="Ferrer M."/>
            <person name="Sanchez J."/>
        </authorList>
    </citation>
    <scope>NUCLEOTIDE SEQUENCE</scope>
</reference>
<protein>
    <submittedName>
        <fullName evidence="2">Carboxymethylenebutenolidase</fullName>
    </submittedName>
</protein>
<feature type="domain" description="Dienelactone hydrolase" evidence="1">
    <location>
        <begin position="15"/>
        <end position="68"/>
    </location>
</feature>
<dbReference type="InterPro" id="IPR029058">
    <property type="entry name" value="AB_hydrolase_fold"/>
</dbReference>
<dbReference type="SUPFAM" id="SSF53474">
    <property type="entry name" value="alpha/beta-Hydrolases"/>
    <property type="match status" value="1"/>
</dbReference>
<sequence length="90" mass="10517">MTERTEKIQTSDGIMEVFIARPEGTGPFPLVIQLMDALGMREELHEHARRTARWGYYVLAPDLFYRAGLKGPLTFRIRRDGSRSWPRCRH</sequence>
<dbReference type="Gene3D" id="3.40.50.1820">
    <property type="entry name" value="alpha/beta hydrolase"/>
    <property type="match status" value="1"/>
</dbReference>
<reference evidence="2" key="2">
    <citation type="journal article" date="2014" name="ISME J.">
        <title>Microbial stratification in low pH oxic and suboxic macroscopic growths along an acid mine drainage.</title>
        <authorList>
            <person name="Mendez-Garcia C."/>
            <person name="Mesa V."/>
            <person name="Sprenger R.R."/>
            <person name="Richter M."/>
            <person name="Diez M.S."/>
            <person name="Solano J."/>
            <person name="Bargiela R."/>
            <person name="Golyshina O.V."/>
            <person name="Manteca A."/>
            <person name="Ramos J.L."/>
            <person name="Gallego J.R."/>
            <person name="Llorente I."/>
            <person name="Martins Dos Santos V.A."/>
            <person name="Jensen O.N."/>
            <person name="Pelaez A.I."/>
            <person name="Sanchez J."/>
            <person name="Ferrer M."/>
        </authorList>
    </citation>
    <scope>NUCLEOTIDE SEQUENCE</scope>
</reference>
<proteinExistence type="predicted"/>
<dbReference type="InterPro" id="IPR002925">
    <property type="entry name" value="Dienelactn_hydro"/>
</dbReference>
<accession>T0ZR09</accession>
<dbReference type="AlphaFoldDB" id="T0ZR09"/>
<gene>
    <name evidence="2" type="ORF">B2A_13810</name>
</gene>
<dbReference type="EMBL" id="AUZZ01010010">
    <property type="protein sequence ID" value="EQD31169.1"/>
    <property type="molecule type" value="Genomic_DNA"/>
</dbReference>
<evidence type="ECO:0000313" key="2">
    <source>
        <dbReference type="EMBL" id="EQD31169.1"/>
    </source>
</evidence>
<comment type="caution">
    <text evidence="2">The sequence shown here is derived from an EMBL/GenBank/DDBJ whole genome shotgun (WGS) entry which is preliminary data.</text>
</comment>